<keyword evidence="1" id="KW-1133">Transmembrane helix</keyword>
<name>A0A1X9NPQ1_9GAMM</name>
<dbReference type="OrthoDB" id="6195508at2"/>
<accession>A0A1X9NPQ1</accession>
<evidence type="ECO:0000313" key="3">
    <source>
        <dbReference type="Proteomes" id="UP000193450"/>
    </source>
</evidence>
<dbReference type="EMBL" id="CP019343">
    <property type="protein sequence ID" value="ARN75863.1"/>
    <property type="molecule type" value="Genomic_DNA"/>
</dbReference>
<keyword evidence="3" id="KW-1185">Reference proteome</keyword>
<evidence type="ECO:0000256" key="1">
    <source>
        <dbReference type="SAM" id="Phobius"/>
    </source>
</evidence>
<organism evidence="2 3">
    <name type="scientific">Oceanicoccus sagamiensis</name>
    <dbReference type="NCBI Taxonomy" id="716816"/>
    <lineage>
        <taxon>Bacteria</taxon>
        <taxon>Pseudomonadati</taxon>
        <taxon>Pseudomonadota</taxon>
        <taxon>Gammaproteobacteria</taxon>
        <taxon>Cellvibrionales</taxon>
        <taxon>Spongiibacteraceae</taxon>
        <taxon>Oceanicoccus</taxon>
    </lineage>
</organism>
<dbReference type="KEGG" id="osg:BST96_18195"/>
<dbReference type="STRING" id="716816.BST96_18195"/>
<feature type="transmembrane region" description="Helical" evidence="1">
    <location>
        <begin position="31"/>
        <end position="56"/>
    </location>
</feature>
<reference evidence="2 3" key="1">
    <citation type="submission" date="2016-11" db="EMBL/GenBank/DDBJ databases">
        <title>Trade-off between light-utilization and light-protection in marine flavobacteria.</title>
        <authorList>
            <person name="Kumagai Y."/>
        </authorList>
    </citation>
    <scope>NUCLEOTIDE SEQUENCE [LARGE SCALE GENOMIC DNA]</scope>
    <source>
        <strain evidence="2 3">NBRC 107125</strain>
    </source>
</reference>
<keyword evidence="1" id="KW-0472">Membrane</keyword>
<dbReference type="Proteomes" id="UP000193450">
    <property type="component" value="Chromosome"/>
</dbReference>
<proteinExistence type="predicted"/>
<protein>
    <submittedName>
        <fullName evidence="2">Uncharacterized protein</fullName>
    </submittedName>
</protein>
<evidence type="ECO:0000313" key="2">
    <source>
        <dbReference type="EMBL" id="ARN75863.1"/>
    </source>
</evidence>
<dbReference type="AlphaFoldDB" id="A0A1X9NPQ1"/>
<keyword evidence="1" id="KW-0812">Transmembrane</keyword>
<sequence length="185" mass="20740">MAEDDRDEGETEVNPVDLLKKVEKQAATNKILMIAAMAISGIIISVMATGMTVMFLRISALTEASQIEEEDPLEEQFIALEQQLMLLADFRKSELKKITAYTKQLDKIASDCSLEKAAPYQGFLSTRERDFQKLVTTIKTGTSDLAAMSKGSKKWLDIHNKTLDDLKDLSIERNAKLDKLIKRAK</sequence>
<gene>
    <name evidence="2" type="ORF">BST96_18195</name>
</gene>
<dbReference type="RefSeq" id="WP_085760056.1">
    <property type="nucleotide sequence ID" value="NZ_CP019343.1"/>
</dbReference>